<evidence type="ECO:0000313" key="2">
    <source>
        <dbReference type="Proteomes" id="UP001652661"/>
    </source>
</evidence>
<protein>
    <submittedName>
        <fullName evidence="3">Uncharacterized protein</fullName>
    </submittedName>
</protein>
<dbReference type="GeneID" id="108079807"/>
<evidence type="ECO:0000313" key="3">
    <source>
        <dbReference type="RefSeq" id="XP_017029776.1"/>
    </source>
</evidence>
<dbReference type="AlphaFoldDB" id="A0A6P4J396"/>
<organism evidence="2 3">
    <name type="scientific">Drosophila kikkawai</name>
    <name type="common">Fruit fly</name>
    <dbReference type="NCBI Taxonomy" id="30033"/>
    <lineage>
        <taxon>Eukaryota</taxon>
        <taxon>Metazoa</taxon>
        <taxon>Ecdysozoa</taxon>
        <taxon>Arthropoda</taxon>
        <taxon>Hexapoda</taxon>
        <taxon>Insecta</taxon>
        <taxon>Pterygota</taxon>
        <taxon>Neoptera</taxon>
        <taxon>Endopterygota</taxon>
        <taxon>Diptera</taxon>
        <taxon>Brachycera</taxon>
        <taxon>Muscomorpha</taxon>
        <taxon>Ephydroidea</taxon>
        <taxon>Drosophilidae</taxon>
        <taxon>Drosophila</taxon>
        <taxon>Sophophora</taxon>
    </lineage>
</organism>
<feature type="region of interest" description="Disordered" evidence="1">
    <location>
        <begin position="112"/>
        <end position="137"/>
    </location>
</feature>
<dbReference type="Proteomes" id="UP001652661">
    <property type="component" value="Chromosome 3L"/>
</dbReference>
<reference evidence="3" key="1">
    <citation type="submission" date="2025-08" db="UniProtKB">
        <authorList>
            <consortium name="RefSeq"/>
        </authorList>
    </citation>
    <scope>IDENTIFICATION</scope>
    <source>
        <strain evidence="3">14028-0561.14</strain>
        <tissue evidence="3">Whole fly</tissue>
    </source>
</reference>
<name>A0A6P4J396_DROKI</name>
<gene>
    <name evidence="3" type="primary">LOC108079807</name>
</gene>
<sequence length="209" mass="23513">MIRAALLAKNHLKRNPFVSGCPVHFWAGSSTLKVRNGNKSVIVLNAYRVYSAGGIDDSKPTNFMSAGPIGIKDQGHTQKAATTTTEVSAPPTFMGKLENIQPLETCVNFKGKSNEAADPEEQKKPTDNRKKAKEAQEAAAKKLQDIVANLPSKQQTEKYFFRVVAFSYDLIYLTGTWVLHFIDQNIVQNDKVQHYWKRFHEKMEQAKKD</sequence>
<keyword evidence="2" id="KW-1185">Reference proteome</keyword>
<dbReference type="RefSeq" id="XP_017029776.1">
    <property type="nucleotide sequence ID" value="XM_017174287.3"/>
</dbReference>
<evidence type="ECO:0000256" key="1">
    <source>
        <dbReference type="SAM" id="MobiDB-lite"/>
    </source>
</evidence>
<dbReference type="OrthoDB" id="7845007at2759"/>
<proteinExistence type="predicted"/>
<accession>A0A6P4J396</accession>